<protein>
    <submittedName>
        <fullName evidence="2">Uncharacterized protein</fullName>
    </submittedName>
</protein>
<keyword evidence="3" id="KW-1185">Reference proteome</keyword>
<reference evidence="2 3" key="1">
    <citation type="journal article" date="2018" name="Biotechnol. Biofuels">
        <title>Integrative visual omics of the white-rot fungus Polyporus brumalis exposes the biotechnological potential of its oxidative enzymes for delignifying raw plant biomass.</title>
        <authorList>
            <person name="Miyauchi S."/>
            <person name="Rancon A."/>
            <person name="Drula E."/>
            <person name="Hage H."/>
            <person name="Chaduli D."/>
            <person name="Favel A."/>
            <person name="Grisel S."/>
            <person name="Henrissat B."/>
            <person name="Herpoel-Gimbert I."/>
            <person name="Ruiz-Duenas F.J."/>
            <person name="Chevret D."/>
            <person name="Hainaut M."/>
            <person name="Lin J."/>
            <person name="Wang M."/>
            <person name="Pangilinan J."/>
            <person name="Lipzen A."/>
            <person name="Lesage-Meessen L."/>
            <person name="Navarro D."/>
            <person name="Riley R."/>
            <person name="Grigoriev I.V."/>
            <person name="Zhou S."/>
            <person name="Raouche S."/>
            <person name="Rosso M.N."/>
        </authorList>
    </citation>
    <scope>NUCLEOTIDE SEQUENCE [LARGE SCALE GENOMIC DNA]</scope>
    <source>
        <strain evidence="2 3">BRFM 1820</strain>
    </source>
</reference>
<dbReference type="Proteomes" id="UP000256964">
    <property type="component" value="Unassembled WGS sequence"/>
</dbReference>
<feature type="region of interest" description="Disordered" evidence="1">
    <location>
        <begin position="28"/>
        <end position="47"/>
    </location>
</feature>
<sequence>MSARIVSSRRSQAASLRSPLSDTISCGHSAQASLSTPSISPKPSALGTSSLRCAAASAWIQSTGTARPRSTIDALKEEAACAEVLAKALIGRAARAQEGCACGVGGRYTLKGRPLWMACCQHDSQFG</sequence>
<gene>
    <name evidence="2" type="ORF">OH76DRAFT_1402891</name>
</gene>
<proteinExistence type="predicted"/>
<evidence type="ECO:0000313" key="2">
    <source>
        <dbReference type="EMBL" id="RDX50045.1"/>
    </source>
</evidence>
<accession>A0A371DBW6</accession>
<organism evidence="2 3">
    <name type="scientific">Lentinus brumalis</name>
    <dbReference type="NCBI Taxonomy" id="2498619"/>
    <lineage>
        <taxon>Eukaryota</taxon>
        <taxon>Fungi</taxon>
        <taxon>Dikarya</taxon>
        <taxon>Basidiomycota</taxon>
        <taxon>Agaricomycotina</taxon>
        <taxon>Agaricomycetes</taxon>
        <taxon>Polyporales</taxon>
        <taxon>Polyporaceae</taxon>
        <taxon>Lentinus</taxon>
    </lineage>
</organism>
<feature type="region of interest" description="Disordered" evidence="1">
    <location>
        <begin position="1"/>
        <end position="23"/>
    </location>
</feature>
<evidence type="ECO:0000313" key="3">
    <source>
        <dbReference type="Proteomes" id="UP000256964"/>
    </source>
</evidence>
<feature type="compositionally biased region" description="Low complexity" evidence="1">
    <location>
        <begin position="8"/>
        <end position="21"/>
    </location>
</feature>
<name>A0A371DBW6_9APHY</name>
<evidence type="ECO:0000256" key="1">
    <source>
        <dbReference type="SAM" id="MobiDB-lite"/>
    </source>
</evidence>
<dbReference type="AlphaFoldDB" id="A0A371DBW6"/>
<dbReference type="EMBL" id="KZ857401">
    <property type="protein sequence ID" value="RDX50045.1"/>
    <property type="molecule type" value="Genomic_DNA"/>
</dbReference>